<comment type="caution">
    <text evidence="1">The sequence shown here is derived from an EMBL/GenBank/DDBJ whole genome shotgun (WGS) entry which is preliminary data.</text>
</comment>
<dbReference type="Proteomes" id="UP001497535">
    <property type="component" value="Unassembled WGS sequence"/>
</dbReference>
<evidence type="ECO:0000313" key="2">
    <source>
        <dbReference type="Proteomes" id="UP001497535"/>
    </source>
</evidence>
<organism evidence="1 2">
    <name type="scientific">Meloidogyne enterolobii</name>
    <name type="common">Root-knot nematode worm</name>
    <name type="synonym">Meloidogyne mayaguensis</name>
    <dbReference type="NCBI Taxonomy" id="390850"/>
    <lineage>
        <taxon>Eukaryota</taxon>
        <taxon>Metazoa</taxon>
        <taxon>Ecdysozoa</taxon>
        <taxon>Nematoda</taxon>
        <taxon>Chromadorea</taxon>
        <taxon>Rhabditida</taxon>
        <taxon>Tylenchina</taxon>
        <taxon>Tylenchomorpha</taxon>
        <taxon>Tylenchoidea</taxon>
        <taxon>Meloidogynidae</taxon>
        <taxon>Meloidogyninae</taxon>
        <taxon>Meloidogyne</taxon>
    </lineage>
</organism>
<protein>
    <submittedName>
        <fullName evidence="1">Uncharacterized protein</fullName>
    </submittedName>
</protein>
<accession>A0ACB0ZXT1</accession>
<keyword evidence="2" id="KW-1185">Reference proteome</keyword>
<evidence type="ECO:0000313" key="1">
    <source>
        <dbReference type="EMBL" id="CAK5083003.1"/>
    </source>
</evidence>
<sequence>MNILNKYKLTNQIKLPNNYKATEPGDKEDSAVFVTASDAKQIDALISLIGSIKHRFGTKQRIIVYDLGGILLNAKMVG</sequence>
<name>A0ACB0ZXT1_MELEN</name>
<dbReference type="EMBL" id="CAVMJV010000049">
    <property type="protein sequence ID" value="CAK5083003.1"/>
    <property type="molecule type" value="Genomic_DNA"/>
</dbReference>
<reference evidence="1" key="1">
    <citation type="submission" date="2023-11" db="EMBL/GenBank/DDBJ databases">
        <authorList>
            <person name="Poullet M."/>
        </authorList>
    </citation>
    <scope>NUCLEOTIDE SEQUENCE</scope>
    <source>
        <strain evidence="1">E1834</strain>
    </source>
</reference>
<proteinExistence type="predicted"/>
<gene>
    <name evidence="1" type="ORF">MENTE1834_LOCUS30311</name>
</gene>